<accession>A0AAE3XQB6</accession>
<feature type="coiled-coil region" evidence="1">
    <location>
        <begin position="375"/>
        <end position="537"/>
    </location>
</feature>
<proteinExistence type="predicted"/>
<dbReference type="Proteomes" id="UP001185092">
    <property type="component" value="Unassembled WGS sequence"/>
</dbReference>
<keyword evidence="3" id="KW-1185">Reference proteome</keyword>
<dbReference type="AlphaFoldDB" id="A0AAE3XQB6"/>
<dbReference type="RefSeq" id="WP_309939085.1">
    <property type="nucleotide sequence ID" value="NZ_AP025305.1"/>
</dbReference>
<organism evidence="2 3">
    <name type="scientific">Aureibacter tunicatorum</name>
    <dbReference type="NCBI Taxonomy" id="866807"/>
    <lineage>
        <taxon>Bacteria</taxon>
        <taxon>Pseudomonadati</taxon>
        <taxon>Bacteroidota</taxon>
        <taxon>Cytophagia</taxon>
        <taxon>Cytophagales</taxon>
        <taxon>Persicobacteraceae</taxon>
        <taxon>Aureibacter</taxon>
    </lineage>
</organism>
<evidence type="ECO:0000256" key="1">
    <source>
        <dbReference type="SAM" id="Coils"/>
    </source>
</evidence>
<sequence>MKSHLNRLIFINSASVPYAEVALDGNIHFVGSNGFGKTTVLRSILFFYNPTSDKRALGIREDQKSFSNYYFEHENSYILYEIAKENFKFHIAVYKKGGKLQFRFVNSEFDKNLYIKEDYTARSHDELWKYMDNQLVSYTDELVRYADLRKIIYGSSNNKKYFQYSLFPSEDGAFKRNNANIPQLISNIFRTSKLDSRHIKKSIIEAVYEEDVKPIDLTTIERQLAKFRNDYKDLEAFENNQELANEIIKLSESSKDLDKSMKENANLLGLGIQNVSKKLGELEVKLDTNKVKINDIEKNQAEQLSIHDQRKEDLNGQKAVLLRDLNEIKRLREHYASSNISEVIKRVDQKPSLKIEIEQLTKDISDFKGTHKNANKLFETKIEEAKSNFSKVENEFLNKTKELEDKYREIAEAKKNKFRDELDQKHLSIQEEIKELDEELVLLKEEIVEVEYHAKDGLKSHPLSIKERNLKQQLLTLKNQSQDLESLIKNIKKDLSLLKEKLELKLKSHENEFVYKLKSLQNEINLNNERLQECDKKLNQFDGSLLEYLQNNDANWTENIGKVIKDELLYQPNIIIDKSRDSSETIFGYKFDLSKLATAKNSYKDLLHNQEKIQTKISSSKRDFSRLQEEKETKNDEIKREFEAESKKLKSELDQFEYKFTQLEFELKECELEHEETSAKFLEIRNQKADENNSKLNYLNEKFNLVTSNKNRKLLEFSVKKDLIRDENTKIEQIVKSEKETSLLPVNQNFEEYKKQFNADFLKLEELKSSSLKKSGIDPSLIREKENRLSQLNSLLSQIEGKEEKLVEQYLYDQDRILSKGDEIEEKYDFIIQELDKEKKSFASVNSEYLSSIDQLKENQYQWHTEKIDLENVLKEDIDTFRNLSHSPYHKFKSRIDTPKAINENSNINVKALINSLNSDYSHYNLNLSTLQKRMNKFTGLFSPNNFLNFSSSRQMESDLDFFRFVENKLKPFVESKSIETARSQIEQLHGELINDIALEIKDFSSKSTELEETISQINSDFTQTNFVGVVKSIELDYRPKDIGVVSVLKKIKSFTEQHNIGNQFDFFKENDNNKINQKSVKLLSELKNAIDKEGKFVISLEDTFDIWFKVAENNNNTGWVEKLSNVGSEGTDVLVKSMIYITLLNVFKLNAFKTNDNYQLHCMIDEVGKLSDRYLRELIEFTNNKNIKLIFGSPNENDPLIYQHVYKLHRENDQIMIVELIGESI</sequence>
<comment type="caution">
    <text evidence="2">The sequence shown here is derived from an EMBL/GenBank/DDBJ whole genome shotgun (WGS) entry which is preliminary data.</text>
</comment>
<feature type="coiled-coil region" evidence="1">
    <location>
        <begin position="782"/>
        <end position="809"/>
    </location>
</feature>
<gene>
    <name evidence="2" type="ORF">HNQ88_002456</name>
</gene>
<dbReference type="EMBL" id="JAVDQD010000002">
    <property type="protein sequence ID" value="MDR6239419.1"/>
    <property type="molecule type" value="Genomic_DNA"/>
</dbReference>
<dbReference type="Pfam" id="PF12128">
    <property type="entry name" value="DUF3584"/>
    <property type="match status" value="1"/>
</dbReference>
<name>A0AAE3XQB6_9BACT</name>
<dbReference type="SUPFAM" id="SSF52540">
    <property type="entry name" value="P-loop containing nucleoside triphosphate hydrolases"/>
    <property type="match status" value="1"/>
</dbReference>
<reference evidence="2" key="1">
    <citation type="submission" date="2023-07" db="EMBL/GenBank/DDBJ databases">
        <title>Genomic Encyclopedia of Type Strains, Phase IV (KMG-IV): sequencing the most valuable type-strain genomes for metagenomic binning, comparative biology and taxonomic classification.</title>
        <authorList>
            <person name="Goeker M."/>
        </authorList>
    </citation>
    <scope>NUCLEOTIDE SEQUENCE</scope>
    <source>
        <strain evidence="2">DSM 26174</strain>
    </source>
</reference>
<feature type="coiled-coil region" evidence="1">
    <location>
        <begin position="617"/>
        <end position="692"/>
    </location>
</feature>
<evidence type="ECO:0000313" key="2">
    <source>
        <dbReference type="EMBL" id="MDR6239419.1"/>
    </source>
</evidence>
<feature type="coiled-coil region" evidence="1">
    <location>
        <begin position="279"/>
        <end position="331"/>
    </location>
</feature>
<protein>
    <recommendedName>
        <fullName evidence="4">ATP-binding protein</fullName>
    </recommendedName>
</protein>
<dbReference type="InterPro" id="IPR027417">
    <property type="entry name" value="P-loop_NTPase"/>
</dbReference>
<keyword evidence="1" id="KW-0175">Coiled coil</keyword>
<evidence type="ECO:0008006" key="4">
    <source>
        <dbReference type="Google" id="ProtNLM"/>
    </source>
</evidence>
<dbReference type="InterPro" id="IPR021979">
    <property type="entry name" value="DUF3584"/>
</dbReference>
<evidence type="ECO:0000313" key="3">
    <source>
        <dbReference type="Proteomes" id="UP001185092"/>
    </source>
</evidence>